<proteinExistence type="predicted"/>
<dbReference type="EMBL" id="JAPYKO010000019">
    <property type="protein sequence ID" value="MEI9405126.1"/>
    <property type="molecule type" value="Genomic_DNA"/>
</dbReference>
<evidence type="ECO:0008006" key="3">
    <source>
        <dbReference type="Google" id="ProtNLM"/>
    </source>
</evidence>
<gene>
    <name evidence="1" type="ORF">O7A05_23605</name>
</gene>
<accession>A0ABU8KHE2</accession>
<comment type="caution">
    <text evidence="1">The sequence shown here is derived from an EMBL/GenBank/DDBJ whole genome shotgun (WGS) entry which is preliminary data.</text>
</comment>
<name>A0ABU8KHE2_9HYPH</name>
<evidence type="ECO:0000313" key="2">
    <source>
        <dbReference type="Proteomes" id="UP001366503"/>
    </source>
</evidence>
<sequence length="52" mass="5998">MSAEDRRFEIGKDDVTLLEEAFDLGEPLGLDMTDVMRDQRLAGYDRAKRVDH</sequence>
<keyword evidence="2" id="KW-1185">Reference proteome</keyword>
<organism evidence="1 2">
    <name type="scientific">Mesorhizobium argentiipisi</name>
    <dbReference type="NCBI Taxonomy" id="3015175"/>
    <lineage>
        <taxon>Bacteria</taxon>
        <taxon>Pseudomonadati</taxon>
        <taxon>Pseudomonadota</taxon>
        <taxon>Alphaproteobacteria</taxon>
        <taxon>Hyphomicrobiales</taxon>
        <taxon>Phyllobacteriaceae</taxon>
        <taxon>Mesorhizobium</taxon>
    </lineage>
</organism>
<reference evidence="1 2" key="1">
    <citation type="submission" date="2022-12" db="EMBL/GenBank/DDBJ databases">
        <authorList>
            <person name="Muema E."/>
        </authorList>
    </citation>
    <scope>NUCLEOTIDE SEQUENCE [LARGE SCALE GENOMIC DNA]</scope>
    <source>
        <strain evidence="2">1330</strain>
    </source>
</reference>
<protein>
    <recommendedName>
        <fullName evidence="3">Antitoxin</fullName>
    </recommendedName>
</protein>
<dbReference type="Proteomes" id="UP001366503">
    <property type="component" value="Unassembled WGS sequence"/>
</dbReference>
<evidence type="ECO:0000313" key="1">
    <source>
        <dbReference type="EMBL" id="MEI9405126.1"/>
    </source>
</evidence>